<dbReference type="PANTHER" id="PTHR42910">
    <property type="entry name" value="TRANSPORTER SCO4007-RELATED"/>
    <property type="match status" value="1"/>
</dbReference>
<keyword evidence="7" id="KW-1185">Reference proteome</keyword>
<dbReference type="InterPro" id="IPR036259">
    <property type="entry name" value="MFS_trans_sf"/>
</dbReference>
<comment type="caution">
    <text evidence="6">The sequence shown here is derived from an EMBL/GenBank/DDBJ whole genome shotgun (WGS) entry which is preliminary data.</text>
</comment>
<feature type="transmembrane region" description="Helical" evidence="4">
    <location>
        <begin position="136"/>
        <end position="155"/>
    </location>
</feature>
<feature type="transmembrane region" description="Helical" evidence="4">
    <location>
        <begin position="12"/>
        <end position="30"/>
    </location>
</feature>
<feature type="domain" description="Major facilitator superfamily (MFS) profile" evidence="5">
    <location>
        <begin position="1"/>
        <end position="392"/>
    </location>
</feature>
<evidence type="ECO:0000256" key="4">
    <source>
        <dbReference type="SAM" id="Phobius"/>
    </source>
</evidence>
<protein>
    <submittedName>
        <fullName evidence="6">MFS transporter</fullName>
    </submittedName>
</protein>
<feature type="transmembrane region" description="Helical" evidence="4">
    <location>
        <begin position="42"/>
        <end position="67"/>
    </location>
</feature>
<reference evidence="7" key="1">
    <citation type="journal article" date="2019" name="Int. J. Syst. Evol. Microbiol.">
        <title>The Global Catalogue of Microorganisms (GCM) 10K type strain sequencing project: providing services to taxonomists for standard genome sequencing and annotation.</title>
        <authorList>
            <consortium name="The Broad Institute Genomics Platform"/>
            <consortium name="The Broad Institute Genome Sequencing Center for Infectious Disease"/>
            <person name="Wu L."/>
            <person name="Ma J."/>
        </authorList>
    </citation>
    <scope>NUCLEOTIDE SEQUENCE [LARGE SCALE GENOMIC DNA]</scope>
    <source>
        <strain evidence="7">JCM 17066</strain>
    </source>
</reference>
<proteinExistence type="predicted"/>
<evidence type="ECO:0000256" key="2">
    <source>
        <dbReference type="ARBA" id="ARBA00022989"/>
    </source>
</evidence>
<feature type="transmembrane region" description="Helical" evidence="4">
    <location>
        <begin position="303"/>
        <end position="327"/>
    </location>
</feature>
<feature type="transmembrane region" description="Helical" evidence="4">
    <location>
        <begin position="103"/>
        <end position="129"/>
    </location>
</feature>
<feature type="transmembrane region" description="Helical" evidence="4">
    <location>
        <begin position="277"/>
        <end position="297"/>
    </location>
</feature>
<dbReference type="SUPFAM" id="SSF103473">
    <property type="entry name" value="MFS general substrate transporter"/>
    <property type="match status" value="1"/>
</dbReference>
<sequence length="400" mass="41363">MQEPSSTKLSPGLVMLMSTATGVAVASNYYPQPLLHTIAGQFGITNGSAGFIVTVAQLGYALGLALMVPLADMFERKKLIIVMTLLSAAGLVLTALAPALPLVLIGTALTGLFSVVAQVLVSFAATLAAPEQRGKVVGNVMSGLLLGILLARTVAGYLSSIGGWQTVYWFGAGMLLLTAVALGRTLPRHHQSPGLSYPRLLASILTLFVQEPVLRIRALLGGVIFAVFSVLWTSISFLLSAAPFHYSDGTIGLFGLFGAAGALAASPVGRLADRGKAGLATSVGLSALLLSWLPLVFAKSSLLALIVGILALDLAIHAVHVTNLSVITHIRPEARNRLISGYMTSYFIGGACGSLLSAAMFARAGWYGVSAAGAALSAIGLIVWWVSERSGAARAAIQPS</sequence>
<dbReference type="InterPro" id="IPR020846">
    <property type="entry name" value="MFS_dom"/>
</dbReference>
<dbReference type="Proteomes" id="UP001596045">
    <property type="component" value="Unassembled WGS sequence"/>
</dbReference>
<dbReference type="PANTHER" id="PTHR42910:SF1">
    <property type="entry name" value="MAJOR FACILITATOR SUPERFAMILY (MFS) PROFILE DOMAIN-CONTAINING PROTEIN"/>
    <property type="match status" value="1"/>
</dbReference>
<feature type="transmembrane region" description="Helical" evidence="4">
    <location>
        <begin position="218"/>
        <end position="239"/>
    </location>
</feature>
<dbReference type="PROSITE" id="PS50850">
    <property type="entry name" value="MFS"/>
    <property type="match status" value="1"/>
</dbReference>
<evidence type="ECO:0000259" key="5">
    <source>
        <dbReference type="PROSITE" id="PS50850"/>
    </source>
</evidence>
<feature type="transmembrane region" description="Helical" evidence="4">
    <location>
        <begin position="167"/>
        <end position="186"/>
    </location>
</feature>
<feature type="transmembrane region" description="Helical" evidence="4">
    <location>
        <begin position="79"/>
        <end position="97"/>
    </location>
</feature>
<keyword evidence="1 4" id="KW-0812">Transmembrane</keyword>
<keyword evidence="3 4" id="KW-0472">Membrane</keyword>
<dbReference type="RefSeq" id="WP_378998084.1">
    <property type="nucleotide sequence ID" value="NZ_JBHSMT010000025.1"/>
</dbReference>
<feature type="transmembrane region" description="Helical" evidence="4">
    <location>
        <begin position="366"/>
        <end position="386"/>
    </location>
</feature>
<accession>A0ABW0MDJ1</accession>
<name>A0ABW0MDJ1_9BURK</name>
<evidence type="ECO:0000256" key="3">
    <source>
        <dbReference type="ARBA" id="ARBA00023136"/>
    </source>
</evidence>
<evidence type="ECO:0000313" key="6">
    <source>
        <dbReference type="EMBL" id="MFC5474976.1"/>
    </source>
</evidence>
<feature type="transmembrane region" description="Helical" evidence="4">
    <location>
        <begin position="245"/>
        <end position="265"/>
    </location>
</feature>
<dbReference type="Gene3D" id="1.20.1250.20">
    <property type="entry name" value="MFS general substrate transporter like domains"/>
    <property type="match status" value="1"/>
</dbReference>
<dbReference type="EMBL" id="JBHSMT010000025">
    <property type="protein sequence ID" value="MFC5474976.1"/>
    <property type="molecule type" value="Genomic_DNA"/>
</dbReference>
<evidence type="ECO:0000256" key="1">
    <source>
        <dbReference type="ARBA" id="ARBA00022692"/>
    </source>
</evidence>
<evidence type="ECO:0000313" key="7">
    <source>
        <dbReference type="Proteomes" id="UP001596045"/>
    </source>
</evidence>
<keyword evidence="2 4" id="KW-1133">Transmembrane helix</keyword>
<dbReference type="Pfam" id="PF07690">
    <property type="entry name" value="MFS_1"/>
    <property type="match status" value="1"/>
</dbReference>
<dbReference type="CDD" id="cd17324">
    <property type="entry name" value="MFS_NepI_like"/>
    <property type="match status" value="1"/>
</dbReference>
<gene>
    <name evidence="6" type="ORF">ACFPM8_13525</name>
</gene>
<dbReference type="InterPro" id="IPR011701">
    <property type="entry name" value="MFS"/>
</dbReference>
<organism evidence="6 7">
    <name type="scientific">Paraherbaspirillum soli</name>
    <dbReference type="NCBI Taxonomy" id="631222"/>
    <lineage>
        <taxon>Bacteria</taxon>
        <taxon>Pseudomonadati</taxon>
        <taxon>Pseudomonadota</taxon>
        <taxon>Betaproteobacteria</taxon>
        <taxon>Burkholderiales</taxon>
        <taxon>Oxalobacteraceae</taxon>
        <taxon>Paraherbaspirillum</taxon>
    </lineage>
</organism>
<feature type="transmembrane region" description="Helical" evidence="4">
    <location>
        <begin position="339"/>
        <end position="360"/>
    </location>
</feature>